<gene>
    <name evidence="2" type="ORF">CJD38_02445</name>
</gene>
<proteinExistence type="predicted"/>
<dbReference type="RefSeq" id="WP_107938700.1">
    <property type="nucleotide sequence ID" value="NZ_QANS01000001.1"/>
</dbReference>
<evidence type="ECO:0000313" key="3">
    <source>
        <dbReference type="Proteomes" id="UP000244248"/>
    </source>
</evidence>
<dbReference type="SUPFAM" id="SSF52540">
    <property type="entry name" value="P-loop containing nucleoside triphosphate hydrolases"/>
    <property type="match status" value="1"/>
</dbReference>
<sequence>MNRSSEDSEMADSQSVWSDDVLDREGYALFLQKLLIEQSQESALRGAGLTIALDAEWGTGKTFFVTRWLQDLKNQGYPVVLFDAWQNDLGSEGATALMACMKAALDEQTQKLPKSKQIKKSAEAALQSAMHGFRKAVLPAAKVLATSLIKKTTGIAVEEIVTAVANNAETPNDIAKNAIDAAVQTTESGLDELFKHMLDEHSARLEAIKIFRGGIVDLLGILNDQTDLKLPLFVFVDEVDRCRPSYSIQLLEEIKHIFGMKHICFIVSTNLTQLRESIRVVYGSEFDSHSYLRRFFDLDCRLPLPNFNRFLPCRKPPC</sequence>
<reference evidence="2 3" key="1">
    <citation type="submission" date="2018-04" db="EMBL/GenBank/DDBJ databases">
        <title>Novel species isolated from glacier.</title>
        <authorList>
            <person name="Liu Q."/>
            <person name="Xin Y.-H."/>
        </authorList>
    </citation>
    <scope>NUCLEOTIDE SEQUENCE [LARGE SCALE GENOMIC DNA]</scope>
    <source>
        <strain evidence="2 3">GT1R17</strain>
    </source>
</reference>
<evidence type="ECO:0000259" key="1">
    <source>
        <dbReference type="Pfam" id="PF07693"/>
    </source>
</evidence>
<protein>
    <recommendedName>
        <fullName evidence="1">KAP NTPase domain-containing protein</fullName>
    </recommendedName>
</protein>
<keyword evidence="3" id="KW-1185">Reference proteome</keyword>
<dbReference type="OrthoDB" id="88903at2"/>
<dbReference type="EMBL" id="QANS01000001">
    <property type="protein sequence ID" value="PTU32993.1"/>
    <property type="molecule type" value="Genomic_DNA"/>
</dbReference>
<dbReference type="InterPro" id="IPR011646">
    <property type="entry name" value="KAP_P-loop"/>
</dbReference>
<dbReference type="InterPro" id="IPR027417">
    <property type="entry name" value="P-loop_NTPase"/>
</dbReference>
<organism evidence="2 3">
    <name type="scientific">Stenotrophobium rhamnosiphilum</name>
    <dbReference type="NCBI Taxonomy" id="2029166"/>
    <lineage>
        <taxon>Bacteria</taxon>
        <taxon>Pseudomonadati</taxon>
        <taxon>Pseudomonadota</taxon>
        <taxon>Gammaproteobacteria</taxon>
        <taxon>Nevskiales</taxon>
        <taxon>Nevskiaceae</taxon>
        <taxon>Stenotrophobium</taxon>
    </lineage>
</organism>
<evidence type="ECO:0000313" key="2">
    <source>
        <dbReference type="EMBL" id="PTU32993.1"/>
    </source>
</evidence>
<feature type="domain" description="KAP NTPase" evidence="1">
    <location>
        <begin position="35"/>
        <end position="303"/>
    </location>
</feature>
<dbReference type="AlphaFoldDB" id="A0A2T5MK83"/>
<dbReference type="Pfam" id="PF07693">
    <property type="entry name" value="KAP_NTPase"/>
    <property type="match status" value="1"/>
</dbReference>
<comment type="caution">
    <text evidence="2">The sequence shown here is derived from an EMBL/GenBank/DDBJ whole genome shotgun (WGS) entry which is preliminary data.</text>
</comment>
<dbReference type="Proteomes" id="UP000244248">
    <property type="component" value="Unassembled WGS sequence"/>
</dbReference>
<dbReference type="Gene3D" id="3.40.50.300">
    <property type="entry name" value="P-loop containing nucleotide triphosphate hydrolases"/>
    <property type="match status" value="1"/>
</dbReference>
<name>A0A2T5MK83_9GAMM</name>
<accession>A0A2T5MK83</accession>